<name>A0AAD1NV01_9ACTN</name>
<proteinExistence type="predicted"/>
<protein>
    <submittedName>
        <fullName evidence="1">Uncharacterized protein</fullName>
    </submittedName>
</protein>
<gene>
    <name evidence="1" type="ORF">KB1_06580</name>
</gene>
<dbReference type="Proteomes" id="UP000825072">
    <property type="component" value="Chromosome 1"/>
</dbReference>
<dbReference type="AlphaFoldDB" id="A0AAD1NV01"/>
<sequence>MAGEEIGSEGIMVDLAWPDSRIAVIFAPEPDDEDLLAEDGWTLVRPTAHDITTALESMASREGHHG</sequence>
<evidence type="ECO:0000313" key="1">
    <source>
        <dbReference type="EMBL" id="BCY24668.1"/>
    </source>
</evidence>
<evidence type="ECO:0000313" key="2">
    <source>
        <dbReference type="Proteomes" id="UP000825072"/>
    </source>
</evidence>
<accession>A0AAD1NV01</accession>
<organism evidence="1 2">
    <name type="scientific">Cutibacterium modestum</name>
    <dbReference type="NCBI Taxonomy" id="2559073"/>
    <lineage>
        <taxon>Bacteria</taxon>
        <taxon>Bacillati</taxon>
        <taxon>Actinomycetota</taxon>
        <taxon>Actinomycetes</taxon>
        <taxon>Propionibacteriales</taxon>
        <taxon>Propionibacteriaceae</taxon>
        <taxon>Cutibacterium</taxon>
    </lineage>
</organism>
<dbReference type="EMBL" id="AP024747">
    <property type="protein sequence ID" value="BCY24668.1"/>
    <property type="molecule type" value="Genomic_DNA"/>
</dbReference>
<reference evidence="1" key="1">
    <citation type="submission" date="2021-06" db="EMBL/GenBank/DDBJ databases">
        <title>Genome sequence of Cutibacterium modestum strain KB17-24694.</title>
        <authorList>
            <person name="Dekio I."/>
            <person name="Asahina A."/>
            <person name="Nishida M."/>
        </authorList>
    </citation>
    <scope>NUCLEOTIDE SEQUENCE</scope>
    <source>
        <strain evidence="1">KB17-24694</strain>
    </source>
</reference>